<evidence type="ECO:0000256" key="9">
    <source>
        <dbReference type="ARBA" id="ARBA00023125"/>
    </source>
</evidence>
<dbReference type="InterPro" id="IPR041166">
    <property type="entry name" value="Rubredoxin_2"/>
</dbReference>
<evidence type="ECO:0000256" key="10">
    <source>
        <dbReference type="ARBA" id="ARBA00023204"/>
    </source>
</evidence>
<evidence type="ECO:0000256" key="11">
    <source>
        <dbReference type="SAM" id="MobiDB-lite"/>
    </source>
</evidence>
<dbReference type="GO" id="GO:0003684">
    <property type="term" value="F:damaged DNA binding"/>
    <property type="evidence" value="ECO:0007669"/>
    <property type="project" value="InterPro"/>
</dbReference>
<keyword evidence="3" id="KW-0227">DNA damage</keyword>
<dbReference type="InterPro" id="IPR004504">
    <property type="entry name" value="DNA_repair_RadA"/>
</dbReference>
<keyword evidence="14" id="KW-1185">Reference proteome</keyword>
<dbReference type="SUPFAM" id="SSF52540">
    <property type="entry name" value="P-loop containing nucleoside triphosphate hydrolases"/>
    <property type="match status" value="1"/>
</dbReference>
<protein>
    <recommendedName>
        <fullName evidence="12">RecA family profile 1 domain-containing protein</fullName>
    </recommendedName>
</protein>
<dbReference type="PROSITE" id="PS50162">
    <property type="entry name" value="RECA_2"/>
    <property type="match status" value="1"/>
</dbReference>
<evidence type="ECO:0000259" key="12">
    <source>
        <dbReference type="PROSITE" id="PS50162"/>
    </source>
</evidence>
<accession>A0A176VXD3</accession>
<keyword evidence="9" id="KW-0238">DNA-binding</keyword>
<dbReference type="AlphaFoldDB" id="A0A176VXD3"/>
<evidence type="ECO:0000256" key="4">
    <source>
        <dbReference type="ARBA" id="ARBA00022771"/>
    </source>
</evidence>
<evidence type="ECO:0000256" key="8">
    <source>
        <dbReference type="ARBA" id="ARBA00023016"/>
    </source>
</evidence>
<dbReference type="SUPFAM" id="SSF54211">
    <property type="entry name" value="Ribosomal protein S5 domain 2-like"/>
    <property type="match status" value="1"/>
</dbReference>
<proteinExistence type="predicted"/>
<feature type="domain" description="RecA family profile 1" evidence="12">
    <location>
        <begin position="254"/>
        <end position="408"/>
    </location>
</feature>
<dbReference type="InterPro" id="IPR020568">
    <property type="entry name" value="Ribosomal_Su5_D2-typ_SF"/>
</dbReference>
<keyword evidence="7" id="KW-0067">ATP-binding</keyword>
<dbReference type="Proteomes" id="UP000077202">
    <property type="component" value="Unassembled WGS sequence"/>
</dbReference>
<keyword evidence="4" id="KW-0863">Zinc-finger</keyword>
<evidence type="ECO:0000313" key="14">
    <source>
        <dbReference type="Proteomes" id="UP000077202"/>
    </source>
</evidence>
<dbReference type="GO" id="GO:0000725">
    <property type="term" value="P:recombinational repair"/>
    <property type="evidence" value="ECO:0007669"/>
    <property type="project" value="TreeGrafter"/>
</dbReference>
<gene>
    <name evidence="13" type="ORF">AXG93_458s1050</name>
</gene>
<dbReference type="FunFam" id="3.40.50.300:FF:000050">
    <property type="entry name" value="DNA repair protein RadA"/>
    <property type="match status" value="1"/>
</dbReference>
<dbReference type="PANTHER" id="PTHR32472">
    <property type="entry name" value="DNA REPAIR PROTEIN RADA"/>
    <property type="match status" value="1"/>
</dbReference>
<feature type="region of interest" description="Disordered" evidence="11">
    <location>
        <begin position="188"/>
        <end position="232"/>
    </location>
</feature>
<sequence length="708" mass="75541">MSARVWLSVALGSNCRFLNPQRRALSGVGSQFWSNAGVEAGGLMGLRVDRGAHLGFRICSKSLELCAGCVCGADERRVERREVLGELAGRRGDCRAAERGKLGMSWASLGPGPCGSRWNHTWSSASKRTLSTVRAASVGRGEFLGKKSAKTKVHFVCENCGETFSQWWGSCQSCKEMNTLKEFREPVQAAGPRGGAAARAVERMNMSRKSDSAPASGGEKTSTGAGSRAWFKNDGLGPQRLTDVAQGCSTQHWRLALPGDTGEEVGRVLGGGIVPGSLILVGGDPGVGKSTLLLQVAGLLALESNLEGPAPVLYVSGEESVEQISSRADRMEISAHELFLYSATDLELVLEAIQGLKPRAVIVDSIQTVYLPEATGSAGSVIQVRECAAALLRMAKQTNIPIFLVGHVTKTGDIAGPRVLEHIVDVVLYMEGERLQSHRLLRVVKNRYGSTDEVGVFEMVQGGLQAIKNPSALFLSERATDSNITAAAAVAVTMEGSRPILLEVQALCSTGAAQQPGRRTANGVDAQRLYLLLAVLTKQAGLKLQNQDVFINVVGGLQLREPAADVAVAIAICSSLLEKPVPRDMAFIGEVGLGGELRSRSSSHRCFLIFPIKPCGRSEHLVVVVIPPHLLIGKSSKGPKLLRYTIQDICNLEMRVGQLERRLAEAAKLGFTRCVVPKSGGRSGKAAVKNIIAIPCTDIKEVIERALC</sequence>
<dbReference type="InterPro" id="IPR020588">
    <property type="entry name" value="RecA_ATP-bd"/>
</dbReference>
<dbReference type="GO" id="GO:0008270">
    <property type="term" value="F:zinc ion binding"/>
    <property type="evidence" value="ECO:0007669"/>
    <property type="project" value="UniProtKB-KW"/>
</dbReference>
<evidence type="ECO:0000256" key="2">
    <source>
        <dbReference type="ARBA" id="ARBA00022741"/>
    </source>
</evidence>
<keyword evidence="10" id="KW-0234">DNA repair</keyword>
<dbReference type="Pfam" id="PF13481">
    <property type="entry name" value="AAA_25"/>
    <property type="match status" value="1"/>
</dbReference>
<dbReference type="GO" id="GO:0016787">
    <property type="term" value="F:hydrolase activity"/>
    <property type="evidence" value="ECO:0007669"/>
    <property type="project" value="UniProtKB-KW"/>
</dbReference>
<comment type="caution">
    <text evidence="13">The sequence shown here is derived from an EMBL/GenBank/DDBJ whole genome shotgun (WGS) entry which is preliminary data.</text>
</comment>
<reference evidence="13" key="1">
    <citation type="submission" date="2016-03" db="EMBL/GenBank/DDBJ databases">
        <title>Mechanisms controlling the formation of the plant cell surface in tip-growing cells are functionally conserved among land plants.</title>
        <authorList>
            <person name="Honkanen S."/>
            <person name="Jones V.A."/>
            <person name="Morieri G."/>
            <person name="Champion C."/>
            <person name="Hetherington A.J."/>
            <person name="Kelly S."/>
            <person name="Saint-Marcoux D."/>
            <person name="Proust H."/>
            <person name="Prescott H."/>
            <person name="Dolan L."/>
        </authorList>
    </citation>
    <scope>NUCLEOTIDE SEQUENCE [LARGE SCALE GENOMIC DNA]</scope>
    <source>
        <tissue evidence="13">Whole gametophyte</tissue>
    </source>
</reference>
<evidence type="ECO:0000256" key="3">
    <source>
        <dbReference type="ARBA" id="ARBA00022763"/>
    </source>
</evidence>
<keyword evidence="6" id="KW-0862">Zinc</keyword>
<evidence type="ECO:0000256" key="1">
    <source>
        <dbReference type="ARBA" id="ARBA00022723"/>
    </source>
</evidence>
<dbReference type="Gene3D" id="3.30.230.10">
    <property type="match status" value="1"/>
</dbReference>
<feature type="compositionally biased region" description="Low complexity" evidence="11">
    <location>
        <begin position="189"/>
        <end position="199"/>
    </location>
</feature>
<dbReference type="CDD" id="cd01121">
    <property type="entry name" value="RadA_SMS_N"/>
    <property type="match status" value="1"/>
</dbReference>
<evidence type="ECO:0000256" key="6">
    <source>
        <dbReference type="ARBA" id="ARBA00022833"/>
    </source>
</evidence>
<dbReference type="GO" id="GO:0005524">
    <property type="term" value="F:ATP binding"/>
    <property type="evidence" value="ECO:0007669"/>
    <property type="project" value="UniProtKB-KW"/>
</dbReference>
<dbReference type="InterPro" id="IPR003593">
    <property type="entry name" value="AAA+_ATPase"/>
</dbReference>
<keyword evidence="2" id="KW-0547">Nucleotide-binding</keyword>
<keyword evidence="1" id="KW-0479">Metal-binding</keyword>
<dbReference type="PANTHER" id="PTHR32472:SF10">
    <property type="entry name" value="DNA REPAIR PROTEIN RADA-LIKE PROTEIN"/>
    <property type="match status" value="1"/>
</dbReference>
<dbReference type="SMART" id="SM00382">
    <property type="entry name" value="AAA"/>
    <property type="match status" value="1"/>
</dbReference>
<evidence type="ECO:0000256" key="5">
    <source>
        <dbReference type="ARBA" id="ARBA00022801"/>
    </source>
</evidence>
<dbReference type="EMBL" id="LVLJ01002337">
    <property type="protein sequence ID" value="OAE25460.1"/>
    <property type="molecule type" value="Genomic_DNA"/>
</dbReference>
<dbReference type="PRINTS" id="PR01874">
    <property type="entry name" value="DNAREPAIRADA"/>
</dbReference>
<dbReference type="Pfam" id="PF18073">
    <property type="entry name" value="Zn_ribbon_LapB"/>
    <property type="match status" value="1"/>
</dbReference>
<evidence type="ECO:0000313" key="13">
    <source>
        <dbReference type="EMBL" id="OAE25460.1"/>
    </source>
</evidence>
<dbReference type="InterPro" id="IPR027417">
    <property type="entry name" value="P-loop_NTPase"/>
</dbReference>
<organism evidence="13 14">
    <name type="scientific">Marchantia polymorpha subsp. ruderalis</name>
    <dbReference type="NCBI Taxonomy" id="1480154"/>
    <lineage>
        <taxon>Eukaryota</taxon>
        <taxon>Viridiplantae</taxon>
        <taxon>Streptophyta</taxon>
        <taxon>Embryophyta</taxon>
        <taxon>Marchantiophyta</taxon>
        <taxon>Marchantiopsida</taxon>
        <taxon>Marchantiidae</taxon>
        <taxon>Marchantiales</taxon>
        <taxon>Marchantiaceae</taxon>
        <taxon>Marchantia</taxon>
    </lineage>
</organism>
<name>A0A176VXD3_MARPO</name>
<keyword evidence="5" id="KW-0378">Hydrolase</keyword>
<evidence type="ECO:0000256" key="7">
    <source>
        <dbReference type="ARBA" id="ARBA00022840"/>
    </source>
</evidence>
<dbReference type="InterPro" id="IPR014721">
    <property type="entry name" value="Ribsml_uS5_D2-typ_fold_subgr"/>
</dbReference>
<keyword evidence="8" id="KW-0346">Stress response</keyword>
<dbReference type="NCBIfam" id="TIGR00416">
    <property type="entry name" value="sms"/>
    <property type="match status" value="1"/>
</dbReference>
<dbReference type="Gene3D" id="3.40.50.300">
    <property type="entry name" value="P-loop containing nucleotide triphosphate hydrolases"/>
    <property type="match status" value="1"/>
</dbReference>
<dbReference type="GO" id="GO:0140664">
    <property type="term" value="F:ATP-dependent DNA damage sensor activity"/>
    <property type="evidence" value="ECO:0007669"/>
    <property type="project" value="InterPro"/>
</dbReference>